<proteinExistence type="inferred from homology"/>
<gene>
    <name evidence="8" type="ORF">GOP47_0017976</name>
</gene>
<keyword evidence="4" id="KW-0442">Lipid degradation</keyword>
<keyword evidence="2" id="KW-0732">Signal</keyword>
<evidence type="ECO:0000256" key="3">
    <source>
        <dbReference type="ARBA" id="ARBA00022801"/>
    </source>
</evidence>
<comment type="caution">
    <text evidence="8">The sequence shown here is derived from an EMBL/GenBank/DDBJ whole genome shotgun (WGS) entry which is preliminary data.</text>
</comment>
<dbReference type="Proteomes" id="UP000886520">
    <property type="component" value="Chromosome 17"/>
</dbReference>
<protein>
    <recommendedName>
        <fullName evidence="7">Partial AB-hydrolase lipase domain-containing protein</fullName>
    </recommendedName>
</protein>
<evidence type="ECO:0000256" key="1">
    <source>
        <dbReference type="ARBA" id="ARBA00010701"/>
    </source>
</evidence>
<dbReference type="InterPro" id="IPR006693">
    <property type="entry name" value="AB_hydrolase_lipase"/>
</dbReference>
<keyword evidence="9" id="KW-1185">Reference proteome</keyword>
<evidence type="ECO:0000313" key="9">
    <source>
        <dbReference type="Proteomes" id="UP000886520"/>
    </source>
</evidence>
<keyword evidence="6" id="KW-0325">Glycoprotein</keyword>
<dbReference type="AlphaFoldDB" id="A0A9D4Z9Q3"/>
<comment type="similarity">
    <text evidence="1">Belongs to the AB hydrolase superfamily. Lipase family.</text>
</comment>
<keyword evidence="3" id="KW-0378">Hydrolase</keyword>
<dbReference type="GO" id="GO:0016787">
    <property type="term" value="F:hydrolase activity"/>
    <property type="evidence" value="ECO:0007669"/>
    <property type="project" value="UniProtKB-KW"/>
</dbReference>
<evidence type="ECO:0000313" key="8">
    <source>
        <dbReference type="EMBL" id="KAI5067448.1"/>
    </source>
</evidence>
<name>A0A9D4Z9Q3_ADICA</name>
<reference evidence="8" key="1">
    <citation type="submission" date="2021-01" db="EMBL/GenBank/DDBJ databases">
        <title>Adiantum capillus-veneris genome.</title>
        <authorList>
            <person name="Fang Y."/>
            <person name="Liao Q."/>
        </authorList>
    </citation>
    <scope>NUCLEOTIDE SEQUENCE</scope>
    <source>
        <strain evidence="8">H3</strain>
        <tissue evidence="8">Leaf</tissue>
    </source>
</reference>
<dbReference type="InterPro" id="IPR029058">
    <property type="entry name" value="AB_hydrolase_fold"/>
</dbReference>
<evidence type="ECO:0000256" key="5">
    <source>
        <dbReference type="ARBA" id="ARBA00023098"/>
    </source>
</evidence>
<dbReference type="GO" id="GO:0016042">
    <property type="term" value="P:lipid catabolic process"/>
    <property type="evidence" value="ECO:0007669"/>
    <property type="project" value="UniProtKB-KW"/>
</dbReference>
<keyword evidence="5" id="KW-0443">Lipid metabolism</keyword>
<dbReference type="Pfam" id="PF04083">
    <property type="entry name" value="Abhydro_lipase"/>
    <property type="match status" value="1"/>
</dbReference>
<feature type="domain" description="Partial AB-hydrolase lipase" evidence="7">
    <location>
        <begin position="119"/>
        <end position="170"/>
    </location>
</feature>
<dbReference type="OrthoDB" id="9974421at2759"/>
<dbReference type="FunFam" id="3.40.50.1820:FF:000057">
    <property type="entry name" value="Lipase"/>
    <property type="match status" value="1"/>
</dbReference>
<dbReference type="SUPFAM" id="SSF53474">
    <property type="entry name" value="alpha/beta-Hydrolases"/>
    <property type="match status" value="1"/>
</dbReference>
<dbReference type="EMBL" id="JABFUD020000017">
    <property type="protein sequence ID" value="KAI5067448.1"/>
    <property type="molecule type" value="Genomic_DNA"/>
</dbReference>
<evidence type="ECO:0000256" key="6">
    <source>
        <dbReference type="ARBA" id="ARBA00023180"/>
    </source>
</evidence>
<dbReference type="Gene3D" id="3.40.50.1820">
    <property type="entry name" value="alpha/beta hydrolase"/>
    <property type="match status" value="1"/>
</dbReference>
<accession>A0A9D4Z9Q3</accession>
<evidence type="ECO:0000256" key="2">
    <source>
        <dbReference type="ARBA" id="ARBA00022729"/>
    </source>
</evidence>
<evidence type="ECO:0000259" key="7">
    <source>
        <dbReference type="Pfam" id="PF04083"/>
    </source>
</evidence>
<dbReference type="PANTHER" id="PTHR11005">
    <property type="entry name" value="LYSOSOMAL ACID LIPASE-RELATED"/>
    <property type="match status" value="1"/>
</dbReference>
<sequence length="466" mass="51687">MTLALPTLALDTRSVACSFIRTAMLLLCAQSQQPSIGSPACPSNAEVEGCLISGNIELDIGARALRLYYLPPMAMASLALLSFLLFWHIPSITEALGPVEADIQRPDGLCALLVNPVEGYACREYTVQTDDQFLVGVQRVSKKEYLGKSRGPVFVLHGILLGGDVWFLNLPEQSLVFMLADQGYDVWVGNTRTTRFSYGHVKYTKKDKGFWDWSVDELGEYDLSAMMGLVQSQTNQKLHYIGYSQASQQAFAAFSQGKLVDMVSKVVFVAPVAYINHVNSPIATLAGSLYIDRLFQILHVYEFSTTFRKKEVVDIICRATASGCFKNWISIFTGNNCCLNVSRRVIIDTYETQATSTKNLVHLAQQLRKKTFAKYDYGFWGNIMTYGRFSPPAYDLSKVPTSNTLFIHGGADALADPKDVAHLFSLLPNGGSYPVSFLPEYAHIDFILGTNANQLVYKQILDFLAS</sequence>
<organism evidence="8 9">
    <name type="scientific">Adiantum capillus-veneris</name>
    <name type="common">Maidenhair fern</name>
    <dbReference type="NCBI Taxonomy" id="13818"/>
    <lineage>
        <taxon>Eukaryota</taxon>
        <taxon>Viridiplantae</taxon>
        <taxon>Streptophyta</taxon>
        <taxon>Embryophyta</taxon>
        <taxon>Tracheophyta</taxon>
        <taxon>Polypodiopsida</taxon>
        <taxon>Polypodiidae</taxon>
        <taxon>Polypodiales</taxon>
        <taxon>Pteridineae</taxon>
        <taxon>Pteridaceae</taxon>
        <taxon>Vittarioideae</taxon>
        <taxon>Adiantum</taxon>
    </lineage>
</organism>
<evidence type="ECO:0000256" key="4">
    <source>
        <dbReference type="ARBA" id="ARBA00022963"/>
    </source>
</evidence>